<keyword evidence="8" id="KW-0175">Coiled coil</keyword>
<comment type="similarity">
    <text evidence="6">Belongs to the TTC4 family.</text>
</comment>
<evidence type="ECO:0000256" key="2">
    <source>
        <dbReference type="ARBA" id="ARBA00022737"/>
    </source>
</evidence>
<comment type="caution">
    <text evidence="10">The sequence shown here is derived from an EMBL/GenBank/DDBJ whole genome shotgun (WGS) entry which is preliminary data.</text>
</comment>
<dbReference type="InterPro" id="IPR000554">
    <property type="entry name" value="Ribosomal_eS7"/>
</dbReference>
<keyword evidence="4 10" id="KW-0689">Ribosomal protein</keyword>
<dbReference type="CDD" id="cd21377">
    <property type="entry name" value="CTWD_Cns1-like"/>
    <property type="match status" value="1"/>
</dbReference>
<keyword evidence="11" id="KW-1185">Reference proteome</keyword>
<evidence type="ECO:0000256" key="8">
    <source>
        <dbReference type="SAM" id="Coils"/>
    </source>
</evidence>
<organism evidence="10 11">
    <name type="scientific">Ephemerocybe angulata</name>
    <dbReference type="NCBI Taxonomy" id="980116"/>
    <lineage>
        <taxon>Eukaryota</taxon>
        <taxon>Fungi</taxon>
        <taxon>Dikarya</taxon>
        <taxon>Basidiomycota</taxon>
        <taxon>Agaricomycotina</taxon>
        <taxon>Agaricomycetes</taxon>
        <taxon>Agaricomycetidae</taxon>
        <taxon>Agaricales</taxon>
        <taxon>Agaricineae</taxon>
        <taxon>Psathyrellaceae</taxon>
        <taxon>Ephemerocybe</taxon>
    </lineage>
</organism>
<dbReference type="EMBL" id="JACGCI010000007">
    <property type="protein sequence ID" value="KAF6762832.1"/>
    <property type="molecule type" value="Genomic_DNA"/>
</dbReference>
<proteinExistence type="inferred from homology"/>
<dbReference type="Gene3D" id="1.25.40.10">
    <property type="entry name" value="Tetratricopeptide repeat domain"/>
    <property type="match status" value="1"/>
</dbReference>
<dbReference type="GO" id="GO:0003735">
    <property type="term" value="F:structural constituent of ribosome"/>
    <property type="evidence" value="ECO:0007669"/>
    <property type="project" value="InterPro"/>
</dbReference>
<reference evidence="10 11" key="1">
    <citation type="submission" date="2020-07" db="EMBL/GenBank/DDBJ databases">
        <title>Comparative genomics of pyrophilous fungi reveals a link between fire events and developmental genes.</title>
        <authorList>
            <consortium name="DOE Joint Genome Institute"/>
            <person name="Steindorff A.S."/>
            <person name="Carver A."/>
            <person name="Calhoun S."/>
            <person name="Stillman K."/>
            <person name="Liu H."/>
            <person name="Lipzen A."/>
            <person name="Pangilinan J."/>
            <person name="Labutti K."/>
            <person name="Bruns T.D."/>
            <person name="Grigoriev I.V."/>
        </authorList>
    </citation>
    <scope>NUCLEOTIDE SEQUENCE [LARGE SCALE GENOMIC DNA]</scope>
    <source>
        <strain evidence="10 11">CBS 144469</strain>
    </source>
</reference>
<dbReference type="PANTHER" id="PTHR46035:SF1">
    <property type="entry name" value="TETRATRICOPEPTIDE REPEAT PROTEIN 4"/>
    <property type="match status" value="1"/>
</dbReference>
<gene>
    <name evidence="10" type="ORF">DFP72DRAFT_987262</name>
</gene>
<evidence type="ECO:0000256" key="5">
    <source>
        <dbReference type="ARBA" id="ARBA00023274"/>
    </source>
</evidence>
<evidence type="ECO:0000256" key="7">
    <source>
        <dbReference type="PROSITE-ProRule" id="PRU00339"/>
    </source>
</evidence>
<evidence type="ECO:0000313" key="10">
    <source>
        <dbReference type="EMBL" id="KAF6762832.1"/>
    </source>
</evidence>
<dbReference type="GO" id="GO:0005840">
    <property type="term" value="C:ribosome"/>
    <property type="evidence" value="ECO:0007669"/>
    <property type="project" value="UniProtKB-KW"/>
</dbReference>
<dbReference type="PROSITE" id="PS50005">
    <property type="entry name" value="TPR"/>
    <property type="match status" value="1"/>
</dbReference>
<dbReference type="GO" id="GO:0005829">
    <property type="term" value="C:cytosol"/>
    <property type="evidence" value="ECO:0007669"/>
    <property type="project" value="TreeGrafter"/>
</dbReference>
<name>A0A8H6IEE2_9AGAR</name>
<dbReference type="SMART" id="SM00028">
    <property type="entry name" value="TPR"/>
    <property type="match status" value="3"/>
</dbReference>
<dbReference type="InterPro" id="IPR044059">
    <property type="entry name" value="Csn1/TTC4_wheel"/>
</dbReference>
<dbReference type="Pfam" id="PF01251">
    <property type="entry name" value="Ribosomal_S7e"/>
    <property type="match status" value="1"/>
</dbReference>
<feature type="repeat" description="TPR" evidence="7">
    <location>
        <begin position="59"/>
        <end position="92"/>
    </location>
</feature>
<dbReference type="Pfam" id="PF18972">
    <property type="entry name" value="Wheel"/>
    <property type="match status" value="1"/>
</dbReference>
<evidence type="ECO:0000313" key="11">
    <source>
        <dbReference type="Proteomes" id="UP000521943"/>
    </source>
</evidence>
<feature type="domain" description="Cns1/TTC4 wheel" evidence="9">
    <location>
        <begin position="213"/>
        <end position="329"/>
    </location>
</feature>
<dbReference type="GO" id="GO:1990904">
    <property type="term" value="C:ribonucleoprotein complex"/>
    <property type="evidence" value="ECO:0007669"/>
    <property type="project" value="UniProtKB-KW"/>
</dbReference>
<comment type="similarity">
    <text evidence="1">Belongs to the eukaryotic ribosomal protein eS7 family.</text>
</comment>
<evidence type="ECO:0000256" key="4">
    <source>
        <dbReference type="ARBA" id="ARBA00022980"/>
    </source>
</evidence>
<feature type="coiled-coil region" evidence="8">
    <location>
        <begin position="154"/>
        <end position="184"/>
    </location>
</feature>
<dbReference type="InterPro" id="IPR011990">
    <property type="entry name" value="TPR-like_helical_dom_sf"/>
</dbReference>
<keyword evidence="5" id="KW-0687">Ribonucleoprotein</keyword>
<dbReference type="GO" id="GO:0006457">
    <property type="term" value="P:protein folding"/>
    <property type="evidence" value="ECO:0007669"/>
    <property type="project" value="TreeGrafter"/>
</dbReference>
<dbReference type="Proteomes" id="UP000521943">
    <property type="component" value="Unassembled WGS sequence"/>
</dbReference>
<dbReference type="OrthoDB" id="1724687at2759"/>
<dbReference type="InterPro" id="IPR047861">
    <property type="entry name" value="Ribosomal_eS7_CS"/>
</dbReference>
<dbReference type="PROSITE" id="PS00948">
    <property type="entry name" value="RIBOSOMAL_S7E"/>
    <property type="match status" value="1"/>
</dbReference>
<keyword evidence="3 7" id="KW-0802">TPR repeat</keyword>
<sequence length="523" mass="59335">MENVPVGPRELTKEELDAKLASLDNIPLFMKSLPEEESENPMIAALQDLAYEGTPDEVATNFKEQGNEYFKGKRYREAAGFYKQGIDVKPTDAKILIALLNNMAACNLELQNYGSVLKDCSAVLKMDEKSSKAYYRSGQALMSLDRVDEALDCCDRKEAKEKKERETQERLRKEKEAKAAMQAAFRARNLIDIPKPDGSSNPYQPRFDSEDPSMMVLPVFFLYPQYATSDVIPEFYEDTTFEAHLEQIFPPKGSPSPWDLNGEYTYKNLVIYAMTHRKRLLKVGKKMTLQDIFKAAKGKPGEARDGLEVKDGCITFVVLPKGGEEAKWMSVSTKILRTANAPTTSPDEIETSVAQALIDLENNVPELKSELRVLQISAAREVDVRTAITDVTWRNATNYDLCNPRLTRELEKKFSDRHVVFIAQRRMLRKPTRTSRVQQKRPRSRTLTSVHEKILEDLVFPTEIVGKRTRVAVDGSKLLKVFLDSKDATSLEYKLDSFSSVYRRLTGKDVVFEFPVVSHGEKA</sequence>
<accession>A0A8H6IEE2</accession>
<dbReference type="InterPro" id="IPR019734">
    <property type="entry name" value="TPR_rpt"/>
</dbReference>
<protein>
    <submittedName>
        <fullName evidence="10">40S ribosomal protein S7</fullName>
    </submittedName>
</protein>
<evidence type="ECO:0000256" key="6">
    <source>
        <dbReference type="ARBA" id="ARBA00023602"/>
    </source>
</evidence>
<dbReference type="GO" id="GO:0051879">
    <property type="term" value="F:Hsp90 protein binding"/>
    <property type="evidence" value="ECO:0007669"/>
    <property type="project" value="InterPro"/>
</dbReference>
<dbReference type="GO" id="GO:0030544">
    <property type="term" value="F:Hsp70 protein binding"/>
    <property type="evidence" value="ECO:0007669"/>
    <property type="project" value="TreeGrafter"/>
</dbReference>
<evidence type="ECO:0000256" key="3">
    <source>
        <dbReference type="ARBA" id="ARBA00022803"/>
    </source>
</evidence>
<dbReference type="SUPFAM" id="SSF48452">
    <property type="entry name" value="TPR-like"/>
    <property type="match status" value="1"/>
</dbReference>
<keyword evidence="2" id="KW-0677">Repeat</keyword>
<dbReference type="GO" id="GO:0005634">
    <property type="term" value="C:nucleus"/>
    <property type="evidence" value="ECO:0007669"/>
    <property type="project" value="TreeGrafter"/>
</dbReference>
<dbReference type="GO" id="GO:0006412">
    <property type="term" value="P:translation"/>
    <property type="evidence" value="ECO:0007669"/>
    <property type="project" value="InterPro"/>
</dbReference>
<evidence type="ECO:0000256" key="1">
    <source>
        <dbReference type="ARBA" id="ARBA00007820"/>
    </source>
</evidence>
<dbReference type="PANTHER" id="PTHR46035">
    <property type="entry name" value="TETRATRICOPEPTIDE REPEAT PROTEIN 4"/>
    <property type="match status" value="1"/>
</dbReference>
<dbReference type="AlphaFoldDB" id="A0A8H6IEE2"/>
<evidence type="ECO:0000259" key="9">
    <source>
        <dbReference type="Pfam" id="PF18972"/>
    </source>
</evidence>